<gene>
    <name evidence="2" type="ORF">EVAR_16643_1</name>
</gene>
<comment type="caution">
    <text evidence="2">The sequence shown here is derived from an EMBL/GenBank/DDBJ whole genome shotgun (WGS) entry which is preliminary data.</text>
</comment>
<organism evidence="2 3">
    <name type="scientific">Eumeta variegata</name>
    <name type="common">Bagworm moth</name>
    <name type="synonym">Eumeta japonica</name>
    <dbReference type="NCBI Taxonomy" id="151549"/>
    <lineage>
        <taxon>Eukaryota</taxon>
        <taxon>Metazoa</taxon>
        <taxon>Ecdysozoa</taxon>
        <taxon>Arthropoda</taxon>
        <taxon>Hexapoda</taxon>
        <taxon>Insecta</taxon>
        <taxon>Pterygota</taxon>
        <taxon>Neoptera</taxon>
        <taxon>Endopterygota</taxon>
        <taxon>Lepidoptera</taxon>
        <taxon>Glossata</taxon>
        <taxon>Ditrysia</taxon>
        <taxon>Tineoidea</taxon>
        <taxon>Psychidae</taxon>
        <taxon>Oiketicinae</taxon>
        <taxon>Eumeta</taxon>
    </lineage>
</organism>
<feature type="region of interest" description="Disordered" evidence="1">
    <location>
        <begin position="47"/>
        <end position="133"/>
    </location>
</feature>
<dbReference type="Proteomes" id="UP000299102">
    <property type="component" value="Unassembled WGS sequence"/>
</dbReference>
<accession>A0A4C1UZG3</accession>
<keyword evidence="3" id="KW-1185">Reference proteome</keyword>
<evidence type="ECO:0000313" key="3">
    <source>
        <dbReference type="Proteomes" id="UP000299102"/>
    </source>
</evidence>
<name>A0A4C1UZG3_EUMVA</name>
<sequence>MKFIETAIAPASGSFKCGLSERTTLKAIEYNRLDKYQDLSERYKIDRHRVYRNTRQTSTHDRHGPGPHQRRRRAPADQNDLRLSNPCYFEHGPVPTDPGRLRGASTAVGAASSVSLSRQNSSVGASSPARGASDAGAAAQVRCSAIDGPSWSRLNYRYRIFRPISHARPRGGGYRRGSETARTIGRGVFGAKTSRINVVRAAPERRRMTENSRRVATRIYVRAGAPLAGVRRGPGVRLHTEAKRSRACVC</sequence>
<feature type="compositionally biased region" description="Low complexity" evidence="1">
    <location>
        <begin position="103"/>
        <end position="133"/>
    </location>
</feature>
<evidence type="ECO:0000256" key="1">
    <source>
        <dbReference type="SAM" id="MobiDB-lite"/>
    </source>
</evidence>
<evidence type="ECO:0000313" key="2">
    <source>
        <dbReference type="EMBL" id="GBP31868.1"/>
    </source>
</evidence>
<dbReference type="AlphaFoldDB" id="A0A4C1UZG3"/>
<proteinExistence type="predicted"/>
<dbReference type="EMBL" id="BGZK01000252">
    <property type="protein sequence ID" value="GBP31868.1"/>
    <property type="molecule type" value="Genomic_DNA"/>
</dbReference>
<reference evidence="2 3" key="1">
    <citation type="journal article" date="2019" name="Commun. Biol.">
        <title>The bagworm genome reveals a unique fibroin gene that provides high tensile strength.</title>
        <authorList>
            <person name="Kono N."/>
            <person name="Nakamura H."/>
            <person name="Ohtoshi R."/>
            <person name="Tomita M."/>
            <person name="Numata K."/>
            <person name="Arakawa K."/>
        </authorList>
    </citation>
    <scope>NUCLEOTIDE SEQUENCE [LARGE SCALE GENOMIC DNA]</scope>
</reference>
<protein>
    <submittedName>
        <fullName evidence="2">Uncharacterized protein</fullName>
    </submittedName>
</protein>